<dbReference type="EC" id="2.1.2.2" evidence="2"/>
<dbReference type="GO" id="GO:0016740">
    <property type="term" value="F:transferase activity"/>
    <property type="evidence" value="ECO:0007669"/>
    <property type="project" value="UniProtKB-KW"/>
</dbReference>
<gene>
    <name evidence="7" type="ORF">GTW23_04500</name>
</gene>
<evidence type="ECO:0000256" key="3">
    <source>
        <dbReference type="ARBA" id="ARBA00022679"/>
    </source>
</evidence>
<dbReference type="Proteomes" id="UP001320715">
    <property type="component" value="Unassembled WGS sequence"/>
</dbReference>
<evidence type="ECO:0000256" key="5">
    <source>
        <dbReference type="SAM" id="Phobius"/>
    </source>
</evidence>
<evidence type="ECO:0000256" key="4">
    <source>
        <dbReference type="ARBA" id="ARBA00022755"/>
    </source>
</evidence>
<dbReference type="Pfam" id="PF00551">
    <property type="entry name" value="Formyl_trans_N"/>
    <property type="match status" value="1"/>
</dbReference>
<dbReference type="EMBL" id="JAAAML010000001">
    <property type="protein sequence ID" value="MCO6407425.1"/>
    <property type="molecule type" value="Genomic_DNA"/>
</dbReference>
<dbReference type="SUPFAM" id="SSF53328">
    <property type="entry name" value="Formyltransferase"/>
    <property type="match status" value="1"/>
</dbReference>
<dbReference type="RefSeq" id="WP_252914795.1">
    <property type="nucleotide sequence ID" value="NZ_JAAAML010000001.1"/>
</dbReference>
<feature type="transmembrane region" description="Helical" evidence="5">
    <location>
        <begin position="7"/>
        <end position="25"/>
    </location>
</feature>
<keyword evidence="4" id="KW-0658">Purine biosynthesis</keyword>
<dbReference type="PANTHER" id="PTHR43369">
    <property type="entry name" value="PHOSPHORIBOSYLGLYCINAMIDE FORMYLTRANSFERASE"/>
    <property type="match status" value="1"/>
</dbReference>
<sequence>MASQQKIIVITAGGAYAWVIVNALASRFENLEVVLEQPESKSLFLKRRARKIGWLQTAGQFGTMVISRFGKRFAGKRTREIIALSGARADLSPEVTVTHVSSANGSDCLELITARKPDVVFLAGCRMLSKATLAAIPCPVINYHSGINPKYRGLAGGWWARATGDHENYGTTVHLVDAGVDTGGTLHQAILTPHPDETLLTDSLAMAAGSREMVVRAVEDTLNGNLQPVTSDLPSVQRFHPPIWTYLATGLTKRIW</sequence>
<proteinExistence type="predicted"/>
<comment type="caution">
    <text evidence="7">The sequence shown here is derived from an EMBL/GenBank/DDBJ whole genome shotgun (WGS) entry which is preliminary data.</text>
</comment>
<accession>A0ABT1CMM0</accession>
<keyword evidence="5" id="KW-0472">Membrane</keyword>
<keyword evidence="3 7" id="KW-0808">Transferase</keyword>
<reference evidence="7 8" key="1">
    <citation type="submission" date="2020-01" db="EMBL/GenBank/DDBJ databases">
        <title>Genomes of bacteria type strains.</title>
        <authorList>
            <person name="Chen J."/>
            <person name="Zhu S."/>
            <person name="Yang J."/>
        </authorList>
    </citation>
    <scope>NUCLEOTIDE SEQUENCE [LARGE SCALE GENOMIC DNA]</scope>
    <source>
        <strain evidence="7 8">DSM 16655</strain>
    </source>
</reference>
<keyword evidence="8" id="KW-1185">Reference proteome</keyword>
<evidence type="ECO:0000313" key="8">
    <source>
        <dbReference type="Proteomes" id="UP001320715"/>
    </source>
</evidence>
<comment type="pathway">
    <text evidence="1">Purine metabolism; IMP biosynthesis via de novo pathway; N(2)-formyl-N(1)-(5-phospho-D-ribosyl)glycinamide from N(1)-(5-phospho-D-ribosyl)glycinamide (10-formyl THF route): step 1/1.</text>
</comment>
<dbReference type="PANTHER" id="PTHR43369:SF2">
    <property type="entry name" value="PHOSPHORIBOSYLGLYCINAMIDE FORMYLTRANSFERASE"/>
    <property type="match status" value="1"/>
</dbReference>
<dbReference type="InterPro" id="IPR002376">
    <property type="entry name" value="Formyl_transf_N"/>
</dbReference>
<evidence type="ECO:0000313" key="7">
    <source>
        <dbReference type="EMBL" id="MCO6407425.1"/>
    </source>
</evidence>
<dbReference type="CDD" id="cd08653">
    <property type="entry name" value="FMT_core_like_3"/>
    <property type="match status" value="1"/>
</dbReference>
<feature type="domain" description="Formyl transferase N-terminal" evidence="6">
    <location>
        <begin position="102"/>
        <end position="199"/>
    </location>
</feature>
<organism evidence="7 8">
    <name type="scientific">Hoeflea alexandrii</name>
    <dbReference type="NCBI Taxonomy" id="288436"/>
    <lineage>
        <taxon>Bacteria</taxon>
        <taxon>Pseudomonadati</taxon>
        <taxon>Pseudomonadota</taxon>
        <taxon>Alphaproteobacteria</taxon>
        <taxon>Hyphomicrobiales</taxon>
        <taxon>Rhizobiaceae</taxon>
        <taxon>Hoeflea</taxon>
    </lineage>
</organism>
<keyword evidence="5" id="KW-0812">Transmembrane</keyword>
<dbReference type="InterPro" id="IPR036477">
    <property type="entry name" value="Formyl_transf_N_sf"/>
</dbReference>
<keyword evidence="5" id="KW-1133">Transmembrane helix</keyword>
<protein>
    <recommendedName>
        <fullName evidence="2">phosphoribosylglycinamide formyltransferase 1</fullName>
        <ecNumber evidence="2">2.1.2.2</ecNumber>
    </recommendedName>
</protein>
<evidence type="ECO:0000259" key="6">
    <source>
        <dbReference type="Pfam" id="PF00551"/>
    </source>
</evidence>
<dbReference type="Gene3D" id="3.40.50.170">
    <property type="entry name" value="Formyl transferase, N-terminal domain"/>
    <property type="match status" value="1"/>
</dbReference>
<name>A0ABT1CMM0_9HYPH</name>
<evidence type="ECO:0000256" key="1">
    <source>
        <dbReference type="ARBA" id="ARBA00005054"/>
    </source>
</evidence>
<evidence type="ECO:0000256" key="2">
    <source>
        <dbReference type="ARBA" id="ARBA00012254"/>
    </source>
</evidence>